<reference evidence="3" key="1">
    <citation type="submission" date="2022-10" db="EMBL/GenBank/DDBJ databases">
        <title>Sifting through the core-genome to identify putative cross-protective antigens against Riemerella anatipestifer.</title>
        <authorList>
            <person name="Zheng X."/>
            <person name="Zhang W."/>
        </authorList>
    </citation>
    <scope>NUCLEOTIDE SEQUENCE</scope>
    <source>
        <strain evidence="3">ZWRA178</strain>
    </source>
</reference>
<evidence type="ECO:0000313" key="4">
    <source>
        <dbReference type="Proteomes" id="UP001207440"/>
    </source>
</evidence>
<comment type="caution">
    <text evidence="3">The sequence shown here is derived from an EMBL/GenBank/DDBJ whole genome shotgun (WGS) entry which is preliminary data.</text>
</comment>
<keyword evidence="2" id="KW-0732">Signal</keyword>
<dbReference type="EMBL" id="JAOZYT010000035">
    <property type="protein sequence ID" value="MCW0523982.1"/>
    <property type="molecule type" value="Genomic_DNA"/>
</dbReference>
<organism evidence="3 4">
    <name type="scientific">Riemerella anatipestifer</name>
    <name type="common">Moraxella anatipestifer</name>
    <dbReference type="NCBI Taxonomy" id="34085"/>
    <lineage>
        <taxon>Bacteria</taxon>
        <taxon>Pseudomonadati</taxon>
        <taxon>Bacteroidota</taxon>
        <taxon>Flavobacteriia</taxon>
        <taxon>Flavobacteriales</taxon>
        <taxon>Weeksellaceae</taxon>
        <taxon>Riemerella</taxon>
    </lineage>
</organism>
<dbReference type="Proteomes" id="UP001207440">
    <property type="component" value="Unassembled WGS sequence"/>
</dbReference>
<accession>A0AAP3ALV4</accession>
<feature type="signal peptide" evidence="2">
    <location>
        <begin position="1"/>
        <end position="18"/>
    </location>
</feature>
<evidence type="ECO:0008006" key="5">
    <source>
        <dbReference type="Google" id="ProtNLM"/>
    </source>
</evidence>
<dbReference type="RefSeq" id="WP_064970623.1">
    <property type="nucleotide sequence ID" value="NZ_CP029760.1"/>
</dbReference>
<name>A0AAP3ALV4_RIEAN</name>
<evidence type="ECO:0000256" key="1">
    <source>
        <dbReference type="SAM" id="Coils"/>
    </source>
</evidence>
<keyword evidence="1" id="KW-0175">Coiled coil</keyword>
<feature type="coiled-coil region" evidence="1">
    <location>
        <begin position="579"/>
        <end position="606"/>
    </location>
</feature>
<gene>
    <name evidence="3" type="ORF">OKE68_06620</name>
</gene>
<dbReference type="AlphaFoldDB" id="A0AAP3ALV4"/>
<protein>
    <recommendedName>
        <fullName evidence="5">Peptidase S74 domain-containing protein</fullName>
    </recommendedName>
</protein>
<proteinExistence type="predicted"/>
<evidence type="ECO:0000256" key="2">
    <source>
        <dbReference type="SAM" id="SignalP"/>
    </source>
</evidence>
<evidence type="ECO:0000313" key="3">
    <source>
        <dbReference type="EMBL" id="MCW0523982.1"/>
    </source>
</evidence>
<feature type="chain" id="PRO_5043021999" description="Peptidase S74 domain-containing protein" evidence="2">
    <location>
        <begin position="19"/>
        <end position="609"/>
    </location>
</feature>
<sequence>MKKNIFLASVLLGTLAYGQINTQSNPNPVINQENPFLDASGYNRSNNNVGKGLYFPKTDLTTWEFKTSTINPGKFSTYFDGMIVYNTGSGKTLADTSKGGKQVDVTPGFYYFKNLNQTSPSGSVANGEWVRLSDTQTNDQLWAQRDNNSITETYLKPALGQGDFVGYQKARKYLYNLGNVAEGDLIHQYLNNATGYVSNEIPFATLVSSDVLPQTSSIAAGNGFYFTSNQALLKEAHVASNPSKTYQLDESRLVIKDVTSPIGGLTGVNSSVDLFSNAVASSISGISGITSVGSQNGNYSRATVSSNTGGIFHSRNYGTSTDMYGTRTFVSNRGVADNIRGSYINISSQVLNIGQTSMPAHTVKVMYGVDNVVNVSENATIETRTNGIRSASYFRQNSTTPEHYGIYNYSRTYAGANVGQLYGARYAFYNDATATVGDMYGLYIENVNKGGNFNYAIYTNEGKVRFGDNVGIGVESPAEKLEVAGNVKATGFIGTNAAIFPDYVFQKYYTGTSSIKSDYSFKTLSQVEDFVKANGHLPGYQSAAEIKKQGYIDLMATQLTNVEKIEELYLHSIEQDKVLKSQKEELKSKDAKIAELEARLQKLEALLVK</sequence>